<evidence type="ECO:0000256" key="5">
    <source>
        <dbReference type="ARBA" id="ARBA00022692"/>
    </source>
</evidence>
<evidence type="ECO:0000256" key="8">
    <source>
        <dbReference type="ARBA" id="ARBA00022989"/>
    </source>
</evidence>
<keyword evidence="4" id="KW-0288">FMN</keyword>
<evidence type="ECO:0000256" key="3">
    <source>
        <dbReference type="ARBA" id="ARBA00022630"/>
    </source>
</evidence>
<evidence type="ECO:0000256" key="10">
    <source>
        <dbReference type="SAM" id="Phobius"/>
    </source>
</evidence>
<feature type="transmembrane region" description="Helical" evidence="10">
    <location>
        <begin position="48"/>
        <end position="67"/>
    </location>
</feature>
<feature type="transmembrane region" description="Helical" evidence="10">
    <location>
        <begin position="79"/>
        <end position="107"/>
    </location>
</feature>
<evidence type="ECO:0000256" key="2">
    <source>
        <dbReference type="ARBA" id="ARBA00022553"/>
    </source>
</evidence>
<keyword evidence="1" id="KW-0813">Transport</keyword>
<dbReference type="EMBL" id="LAZR01000642">
    <property type="protein sequence ID" value="KKN61860.1"/>
    <property type="molecule type" value="Genomic_DNA"/>
</dbReference>
<keyword evidence="7" id="KW-0249">Electron transport</keyword>
<keyword evidence="8 10" id="KW-1133">Transmembrane helix</keyword>
<feature type="transmembrane region" description="Helical" evidence="10">
    <location>
        <begin position="238"/>
        <end position="259"/>
    </location>
</feature>
<evidence type="ECO:0000256" key="4">
    <source>
        <dbReference type="ARBA" id="ARBA00022643"/>
    </source>
</evidence>
<proteinExistence type="inferred from homology"/>
<dbReference type="PANTHER" id="PTHR30578">
    <property type="entry name" value="ELECTRON TRANSPORT COMPLEX PROTEIN RNFD"/>
    <property type="match status" value="1"/>
</dbReference>
<feature type="transmembrane region" description="Helical" evidence="10">
    <location>
        <begin position="213"/>
        <end position="232"/>
    </location>
</feature>
<protein>
    <recommendedName>
        <fullName evidence="12">Ion-translocating oxidoreductase complex subunit D</fullName>
    </recommendedName>
</protein>
<feature type="transmembrane region" description="Helical" evidence="10">
    <location>
        <begin position="295"/>
        <end position="313"/>
    </location>
</feature>
<keyword evidence="6" id="KW-1278">Translocase</keyword>
<evidence type="ECO:0008006" key="12">
    <source>
        <dbReference type="Google" id="ProtNLM"/>
    </source>
</evidence>
<dbReference type="NCBIfam" id="TIGR01946">
    <property type="entry name" value="rnfD"/>
    <property type="match status" value="1"/>
</dbReference>
<evidence type="ECO:0000256" key="7">
    <source>
        <dbReference type="ARBA" id="ARBA00022982"/>
    </source>
</evidence>
<dbReference type="PANTHER" id="PTHR30578:SF0">
    <property type="entry name" value="ION-TRANSLOCATING OXIDOREDUCTASE COMPLEX SUBUNIT D"/>
    <property type="match status" value="1"/>
</dbReference>
<dbReference type="GO" id="GO:0022900">
    <property type="term" value="P:electron transport chain"/>
    <property type="evidence" value="ECO:0007669"/>
    <property type="project" value="InterPro"/>
</dbReference>
<dbReference type="Pfam" id="PF03116">
    <property type="entry name" value="NQR2_RnfD_RnfE"/>
    <property type="match status" value="1"/>
</dbReference>
<organism evidence="11">
    <name type="scientific">marine sediment metagenome</name>
    <dbReference type="NCBI Taxonomy" id="412755"/>
    <lineage>
        <taxon>unclassified sequences</taxon>
        <taxon>metagenomes</taxon>
        <taxon>ecological metagenomes</taxon>
    </lineage>
</organism>
<dbReference type="InterPro" id="IPR004338">
    <property type="entry name" value="NqrB/RnfD"/>
</dbReference>
<evidence type="ECO:0000256" key="6">
    <source>
        <dbReference type="ARBA" id="ARBA00022967"/>
    </source>
</evidence>
<keyword evidence="9 10" id="KW-0472">Membrane</keyword>
<evidence type="ECO:0000256" key="9">
    <source>
        <dbReference type="ARBA" id="ARBA00023136"/>
    </source>
</evidence>
<feature type="transmembrane region" description="Helical" evidence="10">
    <location>
        <begin position="185"/>
        <end position="206"/>
    </location>
</feature>
<accession>A0A0F9RZI0</accession>
<evidence type="ECO:0000313" key="11">
    <source>
        <dbReference type="EMBL" id="KKN61860.1"/>
    </source>
</evidence>
<name>A0A0F9RZI0_9ZZZZ</name>
<evidence type="ECO:0000256" key="1">
    <source>
        <dbReference type="ARBA" id="ARBA00022448"/>
    </source>
</evidence>
<dbReference type="GO" id="GO:0055085">
    <property type="term" value="P:transmembrane transport"/>
    <property type="evidence" value="ECO:0007669"/>
    <property type="project" value="InterPro"/>
</dbReference>
<dbReference type="GO" id="GO:0005886">
    <property type="term" value="C:plasma membrane"/>
    <property type="evidence" value="ECO:0007669"/>
    <property type="project" value="TreeGrafter"/>
</dbReference>
<keyword evidence="3" id="KW-0285">Flavoprotein</keyword>
<sequence length="324" mass="35092">MTNNTFILQSSPHFKDKDSVPKIMYTVIASLAPVVAASLYFFRFKALALLLSCIVTCLVTEALFLWLRKKPLHSLRDGSAVITGILLAMTLPPSLSLEFAIIGAVVATTIGKQVFGGLGYNIFNPALVGRAFLQTAFPVAMTTWIPPAALKIQTATFATPLGNLRFQDAIAEGTLTPLKDLFTGNVGGCLGETSAFALILGALFLLSRRVIDWRIPLGILLSLTAFTGSFWLANPEKYASPLFHILAGGFLIGAFFMATDMVTSPIIPRGTWIYALGIGIVIGLIRLFGGFAEGVMYSILFMNAFVPLLNRYTRPRIFGERSKG</sequence>
<feature type="transmembrane region" description="Helical" evidence="10">
    <location>
        <begin position="271"/>
        <end position="289"/>
    </location>
</feature>
<reference evidence="11" key="1">
    <citation type="journal article" date="2015" name="Nature">
        <title>Complex archaea that bridge the gap between prokaryotes and eukaryotes.</title>
        <authorList>
            <person name="Spang A."/>
            <person name="Saw J.H."/>
            <person name="Jorgensen S.L."/>
            <person name="Zaremba-Niedzwiedzka K."/>
            <person name="Martijn J."/>
            <person name="Lind A.E."/>
            <person name="van Eijk R."/>
            <person name="Schleper C."/>
            <person name="Guy L."/>
            <person name="Ettema T.J."/>
        </authorList>
    </citation>
    <scope>NUCLEOTIDE SEQUENCE</scope>
</reference>
<feature type="transmembrane region" description="Helical" evidence="10">
    <location>
        <begin position="23"/>
        <end position="42"/>
    </location>
</feature>
<dbReference type="AlphaFoldDB" id="A0A0F9RZI0"/>
<gene>
    <name evidence="11" type="ORF">LCGC14_0517460</name>
</gene>
<dbReference type="InterPro" id="IPR011303">
    <property type="entry name" value="RnfD_bac"/>
</dbReference>
<comment type="caution">
    <text evidence="11">The sequence shown here is derived from an EMBL/GenBank/DDBJ whole genome shotgun (WGS) entry which is preliminary data.</text>
</comment>
<dbReference type="HAMAP" id="MF_00462">
    <property type="entry name" value="RsxD_RnfD"/>
    <property type="match status" value="1"/>
</dbReference>
<keyword evidence="5 10" id="KW-0812">Transmembrane</keyword>
<keyword evidence="2" id="KW-0597">Phosphoprotein</keyword>